<gene>
    <name evidence="9" type="ORF">SCH01S_25_01000</name>
</gene>
<evidence type="ECO:0000256" key="7">
    <source>
        <dbReference type="ARBA" id="ARBA00038093"/>
    </source>
</evidence>
<dbReference type="AlphaFoldDB" id="A0A0E9MNK2"/>
<dbReference type="Pfam" id="PF01850">
    <property type="entry name" value="PIN"/>
    <property type="match status" value="1"/>
</dbReference>
<dbReference type="GO" id="GO:0016787">
    <property type="term" value="F:hydrolase activity"/>
    <property type="evidence" value="ECO:0007669"/>
    <property type="project" value="UniProtKB-KW"/>
</dbReference>
<sequence length="98" mass="10796">MAISSVTLAELRFGAQRPEADPEDERRLDVFVSVLTTYPFDDTAAEAYGRLGGKVAVRRNSFDRLIAAHALSLGATLVTNNEWDFAGIPGLRVENWTK</sequence>
<keyword evidence="10" id="KW-1185">Reference proteome</keyword>
<dbReference type="EMBL" id="BBWU01000025">
    <property type="protein sequence ID" value="GAO39119.1"/>
    <property type="molecule type" value="Genomic_DNA"/>
</dbReference>
<evidence type="ECO:0000256" key="2">
    <source>
        <dbReference type="ARBA" id="ARBA00022649"/>
    </source>
</evidence>
<dbReference type="InterPro" id="IPR002716">
    <property type="entry name" value="PIN_dom"/>
</dbReference>
<evidence type="ECO:0000313" key="10">
    <source>
        <dbReference type="Proteomes" id="UP000033202"/>
    </source>
</evidence>
<keyword evidence="6" id="KW-0460">Magnesium</keyword>
<evidence type="ECO:0000256" key="3">
    <source>
        <dbReference type="ARBA" id="ARBA00022722"/>
    </source>
</evidence>
<dbReference type="Proteomes" id="UP000033202">
    <property type="component" value="Unassembled WGS sequence"/>
</dbReference>
<dbReference type="PANTHER" id="PTHR33653:SF1">
    <property type="entry name" value="RIBONUCLEASE VAPC2"/>
    <property type="match status" value="1"/>
</dbReference>
<evidence type="ECO:0000259" key="8">
    <source>
        <dbReference type="Pfam" id="PF01850"/>
    </source>
</evidence>
<evidence type="ECO:0000256" key="5">
    <source>
        <dbReference type="ARBA" id="ARBA00022801"/>
    </source>
</evidence>
<evidence type="ECO:0000256" key="6">
    <source>
        <dbReference type="ARBA" id="ARBA00022842"/>
    </source>
</evidence>
<proteinExistence type="inferred from homology"/>
<dbReference type="PANTHER" id="PTHR33653">
    <property type="entry name" value="RIBONUCLEASE VAPC2"/>
    <property type="match status" value="1"/>
</dbReference>
<dbReference type="GO" id="GO:0004518">
    <property type="term" value="F:nuclease activity"/>
    <property type="evidence" value="ECO:0007669"/>
    <property type="project" value="UniProtKB-KW"/>
</dbReference>
<dbReference type="InterPro" id="IPR050556">
    <property type="entry name" value="Type_II_TA_system_RNase"/>
</dbReference>
<dbReference type="GO" id="GO:0046872">
    <property type="term" value="F:metal ion binding"/>
    <property type="evidence" value="ECO:0007669"/>
    <property type="project" value="UniProtKB-KW"/>
</dbReference>
<dbReference type="CDD" id="cd18736">
    <property type="entry name" value="PIN_CcVapC1-like"/>
    <property type="match status" value="1"/>
</dbReference>
<accession>A0A0E9MNK2</accession>
<name>A0A0E9MNK2_9SPHN</name>
<dbReference type="Gene3D" id="3.40.50.1010">
    <property type="entry name" value="5'-nuclease"/>
    <property type="match status" value="1"/>
</dbReference>
<reference evidence="9 10" key="1">
    <citation type="submission" date="2015-04" db="EMBL/GenBank/DDBJ databases">
        <title>Whole genome shotgun sequence of Sphingomonas changbaiensis NBRC 104936.</title>
        <authorList>
            <person name="Katano-Makiyama Y."/>
            <person name="Hosoyama A."/>
            <person name="Hashimoto M."/>
            <person name="Noguchi M."/>
            <person name="Tsuchikane K."/>
            <person name="Ohji S."/>
            <person name="Yamazoe A."/>
            <person name="Ichikawa N."/>
            <person name="Kimura A."/>
            <person name="Fujita N."/>
        </authorList>
    </citation>
    <scope>NUCLEOTIDE SEQUENCE [LARGE SCALE GENOMIC DNA]</scope>
    <source>
        <strain evidence="9 10">NBRC 104936</strain>
    </source>
</reference>
<comment type="caution">
    <text evidence="9">The sequence shown here is derived from an EMBL/GenBank/DDBJ whole genome shotgun (WGS) entry which is preliminary data.</text>
</comment>
<keyword evidence="2" id="KW-1277">Toxin-antitoxin system</keyword>
<comment type="cofactor">
    <cofactor evidence="1">
        <name>Mg(2+)</name>
        <dbReference type="ChEBI" id="CHEBI:18420"/>
    </cofactor>
</comment>
<keyword evidence="5 9" id="KW-0378">Hydrolase</keyword>
<dbReference type="STRING" id="1219043.SCH01S_25_01000"/>
<protein>
    <submittedName>
        <fullName evidence="9">Putative hydrolase</fullName>
    </submittedName>
</protein>
<keyword evidence="3" id="KW-0540">Nuclease</keyword>
<organism evidence="9 10">
    <name type="scientific">Sphingomonas changbaiensis NBRC 104936</name>
    <dbReference type="NCBI Taxonomy" id="1219043"/>
    <lineage>
        <taxon>Bacteria</taxon>
        <taxon>Pseudomonadati</taxon>
        <taxon>Pseudomonadota</taxon>
        <taxon>Alphaproteobacteria</taxon>
        <taxon>Sphingomonadales</taxon>
        <taxon>Sphingomonadaceae</taxon>
        <taxon>Sphingomonas</taxon>
    </lineage>
</organism>
<evidence type="ECO:0000256" key="4">
    <source>
        <dbReference type="ARBA" id="ARBA00022723"/>
    </source>
</evidence>
<keyword evidence="4" id="KW-0479">Metal-binding</keyword>
<feature type="domain" description="PIN" evidence="8">
    <location>
        <begin position="2"/>
        <end position="82"/>
    </location>
</feature>
<comment type="similarity">
    <text evidence="7">Belongs to the PINc/VapC protein family.</text>
</comment>
<dbReference type="SUPFAM" id="SSF88723">
    <property type="entry name" value="PIN domain-like"/>
    <property type="match status" value="1"/>
</dbReference>
<evidence type="ECO:0000256" key="1">
    <source>
        <dbReference type="ARBA" id="ARBA00001946"/>
    </source>
</evidence>
<evidence type="ECO:0000313" key="9">
    <source>
        <dbReference type="EMBL" id="GAO39119.1"/>
    </source>
</evidence>
<dbReference type="InterPro" id="IPR029060">
    <property type="entry name" value="PIN-like_dom_sf"/>
</dbReference>